<reference evidence="2" key="1">
    <citation type="submission" date="2020-07" db="EMBL/GenBank/DDBJ databases">
        <title>Multicomponent nature underlies the extraordinary mechanical properties of spider dragline silk.</title>
        <authorList>
            <person name="Kono N."/>
            <person name="Nakamura H."/>
            <person name="Mori M."/>
            <person name="Yoshida Y."/>
            <person name="Ohtoshi R."/>
            <person name="Malay A.D."/>
            <person name="Moran D.A.P."/>
            <person name="Tomita M."/>
            <person name="Numata K."/>
            <person name="Arakawa K."/>
        </authorList>
    </citation>
    <scope>NUCLEOTIDE SEQUENCE</scope>
</reference>
<name>A0A8X6F3D0_TRICU</name>
<evidence type="ECO:0000313" key="3">
    <source>
        <dbReference type="Proteomes" id="UP000887116"/>
    </source>
</evidence>
<comment type="caution">
    <text evidence="2">The sequence shown here is derived from an EMBL/GenBank/DDBJ whole genome shotgun (WGS) entry which is preliminary data.</text>
</comment>
<feature type="region of interest" description="Disordered" evidence="1">
    <location>
        <begin position="45"/>
        <end position="116"/>
    </location>
</feature>
<dbReference type="AlphaFoldDB" id="A0A8X6F3D0"/>
<accession>A0A8X6F3D0</accession>
<protein>
    <recommendedName>
        <fullName evidence="4">Pre-C2HC domain-containing protein</fullName>
    </recommendedName>
</protein>
<sequence length="392" mass="44850">MQEEIRSLYISLKKTEMDMEKETHDELLKQWGVMTEKELAEFVPVTNKKQKNRPLSPITDTTSAKKVKTDWDNQYQVLTVDDPPNDQQPDDQMDAPSRGPSPVQRIRPPPPITIDNVDHPAQLLKRIQSMTKEKLTARTRGKSIKLYPETPEAYHRIRKLIEDEKLEAFTFHFPSEKEYRVVIRGMPADMPVNEVIENLEELGIHPKECRVLINRKTGQPPRQLLRMPPKSPEQTSTSSKSQFLGRKGKDKKRNARSSQKQSHPSSSSHKSAEESNRRDVLVTPTPDQFIDKPVTNEIRSPTSSDDALETTNQNPGDTLVLRNVPLNRTEATKTRENQEDDPTSLLDTLSQINDPEVQEMIAIVEKFIKISKSNKPTAHKAMELFSLLKIKI</sequence>
<feature type="compositionally biased region" description="Polar residues" evidence="1">
    <location>
        <begin position="232"/>
        <end position="242"/>
    </location>
</feature>
<keyword evidence="3" id="KW-1185">Reference proteome</keyword>
<dbReference type="EMBL" id="BMAO01000761">
    <property type="protein sequence ID" value="GFQ69037.1"/>
    <property type="molecule type" value="Genomic_DNA"/>
</dbReference>
<feature type="compositionally biased region" description="Low complexity" evidence="1">
    <location>
        <begin position="257"/>
        <end position="269"/>
    </location>
</feature>
<organism evidence="2 3">
    <name type="scientific">Trichonephila clavata</name>
    <name type="common">Joro spider</name>
    <name type="synonym">Nephila clavata</name>
    <dbReference type="NCBI Taxonomy" id="2740835"/>
    <lineage>
        <taxon>Eukaryota</taxon>
        <taxon>Metazoa</taxon>
        <taxon>Ecdysozoa</taxon>
        <taxon>Arthropoda</taxon>
        <taxon>Chelicerata</taxon>
        <taxon>Arachnida</taxon>
        <taxon>Araneae</taxon>
        <taxon>Araneomorphae</taxon>
        <taxon>Entelegynae</taxon>
        <taxon>Araneoidea</taxon>
        <taxon>Nephilidae</taxon>
        <taxon>Trichonephila</taxon>
    </lineage>
</organism>
<proteinExistence type="predicted"/>
<feature type="region of interest" description="Disordered" evidence="1">
    <location>
        <begin position="217"/>
        <end position="319"/>
    </location>
</feature>
<gene>
    <name evidence="2" type="ORF">TNCT_603102</name>
</gene>
<evidence type="ECO:0000313" key="2">
    <source>
        <dbReference type="EMBL" id="GFQ69037.1"/>
    </source>
</evidence>
<evidence type="ECO:0000256" key="1">
    <source>
        <dbReference type="SAM" id="MobiDB-lite"/>
    </source>
</evidence>
<feature type="compositionally biased region" description="Basic and acidic residues" evidence="1">
    <location>
        <begin position="270"/>
        <end position="280"/>
    </location>
</feature>
<feature type="compositionally biased region" description="Basic residues" evidence="1">
    <location>
        <begin position="246"/>
        <end position="255"/>
    </location>
</feature>
<evidence type="ECO:0008006" key="4">
    <source>
        <dbReference type="Google" id="ProtNLM"/>
    </source>
</evidence>
<dbReference type="Proteomes" id="UP000887116">
    <property type="component" value="Unassembled WGS sequence"/>
</dbReference>
<feature type="compositionally biased region" description="Polar residues" evidence="1">
    <location>
        <begin position="297"/>
        <end position="316"/>
    </location>
</feature>